<evidence type="ECO:0000313" key="1">
    <source>
        <dbReference type="EMBL" id="SVC81926.1"/>
    </source>
</evidence>
<gene>
    <name evidence="1" type="ORF">METZ01_LOCUS334780</name>
</gene>
<name>A0A382Q931_9ZZZZ</name>
<organism evidence="1">
    <name type="scientific">marine metagenome</name>
    <dbReference type="NCBI Taxonomy" id="408172"/>
    <lineage>
        <taxon>unclassified sequences</taxon>
        <taxon>metagenomes</taxon>
        <taxon>ecological metagenomes</taxon>
    </lineage>
</organism>
<dbReference type="AlphaFoldDB" id="A0A382Q931"/>
<protein>
    <recommendedName>
        <fullName evidence="2">Glycosyltransferase 2-like domain-containing protein</fullName>
    </recommendedName>
</protein>
<sequence>MNNFIESVYENCECPDTVEMINYIDDDDDEILDYQNYEKNFKNKFPKFLNIKNYYLEALSVSNSWNVLAKNSLGDIFIMGNDDLIYTTYGWDKILKEETKKYRDQIYLMWFNDGIKKNTHASFPIVSRAWYNTLGYFTPGCFNFGRNDAWLFQIALYLRRAHYIENVKIEHISFKT</sequence>
<dbReference type="EMBL" id="UINC01112758">
    <property type="protein sequence ID" value="SVC81926.1"/>
    <property type="molecule type" value="Genomic_DNA"/>
</dbReference>
<feature type="non-terminal residue" evidence="1">
    <location>
        <position position="176"/>
    </location>
</feature>
<accession>A0A382Q931</accession>
<reference evidence="1" key="1">
    <citation type="submission" date="2018-05" db="EMBL/GenBank/DDBJ databases">
        <authorList>
            <person name="Lanie J.A."/>
            <person name="Ng W.-L."/>
            <person name="Kazmierczak K.M."/>
            <person name="Andrzejewski T.M."/>
            <person name="Davidsen T.M."/>
            <person name="Wayne K.J."/>
            <person name="Tettelin H."/>
            <person name="Glass J.I."/>
            <person name="Rusch D."/>
            <person name="Podicherti R."/>
            <person name="Tsui H.-C.T."/>
            <person name="Winkler M.E."/>
        </authorList>
    </citation>
    <scope>NUCLEOTIDE SEQUENCE</scope>
</reference>
<proteinExistence type="predicted"/>
<evidence type="ECO:0008006" key="2">
    <source>
        <dbReference type="Google" id="ProtNLM"/>
    </source>
</evidence>